<keyword evidence="1" id="KW-0812">Transmembrane</keyword>
<gene>
    <name evidence="2" type="ORF">NCTC10485_01046</name>
</gene>
<feature type="transmembrane region" description="Helical" evidence="1">
    <location>
        <begin position="56"/>
        <end position="78"/>
    </location>
</feature>
<keyword evidence="1" id="KW-1133">Transmembrane helix</keyword>
<proteinExistence type="predicted"/>
<name>A0A3S4REA1_MYCCI</name>
<accession>A0A3S4REA1</accession>
<evidence type="ECO:0000313" key="2">
    <source>
        <dbReference type="EMBL" id="VEG46340.1"/>
    </source>
</evidence>
<evidence type="ECO:0008006" key="4">
    <source>
        <dbReference type="Google" id="ProtNLM"/>
    </source>
</evidence>
<dbReference type="EMBL" id="LR134355">
    <property type="protein sequence ID" value="VEG46340.1"/>
    <property type="molecule type" value="Genomic_DNA"/>
</dbReference>
<sequence length="274" mass="30218">MTEDWLRHAKTPETRVSIRRWSRWSDFFFWVGVLLVLGGIAFVVWSVVTARHSGPVFWWAIAVTAVLVLVCAGCGSYASGRLSEARFADGQVSVGTVEEVVRHAGAEGPDTCDIVVSASLSGTVIRRKLGGLVGDSDVGDRVRFRHNTLDPEDLDDALFDGWYGPGRHRGEPSWSTRQSPDLYADAQVSVGRVTEVTSHPGIPGDNHPTDYTLMVSVERPGSVTLRRQIYLAEYQLCSSGPALRPTIRLRHNTLDPENLSDAFFDGWVDELKGH</sequence>
<dbReference type="AlphaFoldDB" id="A0A3S4REA1"/>
<feature type="transmembrane region" description="Helical" evidence="1">
    <location>
        <begin position="27"/>
        <end position="50"/>
    </location>
</feature>
<evidence type="ECO:0000256" key="1">
    <source>
        <dbReference type="SAM" id="Phobius"/>
    </source>
</evidence>
<evidence type="ECO:0000313" key="3">
    <source>
        <dbReference type="Proteomes" id="UP000282551"/>
    </source>
</evidence>
<dbReference type="OrthoDB" id="4322428at2"/>
<dbReference type="Proteomes" id="UP000282551">
    <property type="component" value="Chromosome"/>
</dbReference>
<keyword evidence="3" id="KW-1185">Reference proteome</keyword>
<reference evidence="2 3" key="1">
    <citation type="submission" date="2018-12" db="EMBL/GenBank/DDBJ databases">
        <authorList>
            <consortium name="Pathogen Informatics"/>
        </authorList>
    </citation>
    <scope>NUCLEOTIDE SEQUENCE [LARGE SCALE GENOMIC DNA]</scope>
    <source>
        <strain evidence="2 3">NCTC10485</strain>
    </source>
</reference>
<organism evidence="2 3">
    <name type="scientific">Mycolicibacterium chitae</name>
    <name type="common">Mycobacterium chitae</name>
    <dbReference type="NCBI Taxonomy" id="1792"/>
    <lineage>
        <taxon>Bacteria</taxon>
        <taxon>Bacillati</taxon>
        <taxon>Actinomycetota</taxon>
        <taxon>Actinomycetes</taxon>
        <taxon>Mycobacteriales</taxon>
        <taxon>Mycobacteriaceae</taxon>
        <taxon>Mycolicibacterium</taxon>
    </lineage>
</organism>
<dbReference type="RefSeq" id="WP_126332753.1">
    <property type="nucleotide sequence ID" value="NZ_AP022604.1"/>
</dbReference>
<protein>
    <recommendedName>
        <fullName evidence="4">Transmembrane protein</fullName>
    </recommendedName>
</protein>
<keyword evidence="1" id="KW-0472">Membrane</keyword>